<comment type="caution">
    <text evidence="3">The sequence shown here is derived from an EMBL/GenBank/DDBJ whole genome shotgun (WGS) entry which is preliminary data.</text>
</comment>
<dbReference type="RefSeq" id="WP_136864014.1">
    <property type="nucleotide sequence ID" value="NZ_SWCJ01000011.1"/>
</dbReference>
<keyword evidence="4" id="KW-1185">Reference proteome</keyword>
<dbReference type="Pfam" id="PF09834">
    <property type="entry name" value="DUF2061"/>
    <property type="match status" value="1"/>
</dbReference>
<name>A0A4U1BNP2_9GAMM</name>
<evidence type="ECO:0000256" key="1">
    <source>
        <dbReference type="SAM" id="Phobius"/>
    </source>
</evidence>
<gene>
    <name evidence="3" type="ORF">FCL42_13835</name>
</gene>
<dbReference type="Proteomes" id="UP000305675">
    <property type="component" value="Unassembled WGS sequence"/>
</dbReference>
<dbReference type="EMBL" id="SWCJ01000011">
    <property type="protein sequence ID" value="TKB53654.1"/>
    <property type="molecule type" value="Genomic_DNA"/>
</dbReference>
<keyword evidence="1" id="KW-0472">Membrane</keyword>
<dbReference type="AlphaFoldDB" id="A0A4U1BNP2"/>
<dbReference type="OrthoDB" id="9133582at2"/>
<proteinExistence type="predicted"/>
<organism evidence="3 4">
    <name type="scientific">Ferrimonas aestuarii</name>
    <dbReference type="NCBI Taxonomy" id="2569539"/>
    <lineage>
        <taxon>Bacteria</taxon>
        <taxon>Pseudomonadati</taxon>
        <taxon>Pseudomonadota</taxon>
        <taxon>Gammaproteobacteria</taxon>
        <taxon>Alteromonadales</taxon>
        <taxon>Ferrimonadaceae</taxon>
        <taxon>Ferrimonas</taxon>
    </lineage>
</organism>
<accession>A0A4U1BNP2</accession>
<keyword evidence="1" id="KW-0812">Transmembrane</keyword>
<feature type="domain" description="DUF2061" evidence="2">
    <location>
        <begin position="1"/>
        <end position="52"/>
    </location>
</feature>
<keyword evidence="1" id="KW-1133">Transmembrane helix</keyword>
<dbReference type="InterPro" id="IPR018638">
    <property type="entry name" value="DUF2061_membrane"/>
</dbReference>
<reference evidence="3 4" key="1">
    <citation type="submission" date="2019-04" db="EMBL/GenBank/DDBJ databases">
        <authorList>
            <person name="Hwang J.C."/>
        </authorList>
    </citation>
    <scope>NUCLEOTIDE SEQUENCE [LARGE SCALE GENOMIC DNA]</scope>
    <source>
        <strain evidence="3 4">IMCC35002</strain>
    </source>
</reference>
<evidence type="ECO:0000259" key="2">
    <source>
        <dbReference type="Pfam" id="PF09834"/>
    </source>
</evidence>
<feature type="transmembrane region" description="Helical" evidence="1">
    <location>
        <begin position="12"/>
        <end position="35"/>
    </location>
</feature>
<sequence>MLKTITFGIMHFSIAFGLVYMLTGSIALGGAVAVIEPLVNTVAFYFHDRIWKRIEAKNAVITA</sequence>
<protein>
    <submittedName>
        <fullName evidence="3">DUF2061 domain-containing protein</fullName>
    </submittedName>
</protein>
<evidence type="ECO:0000313" key="4">
    <source>
        <dbReference type="Proteomes" id="UP000305675"/>
    </source>
</evidence>
<evidence type="ECO:0000313" key="3">
    <source>
        <dbReference type="EMBL" id="TKB53654.1"/>
    </source>
</evidence>